<accession>C5R892</accession>
<dbReference type="HOGENOM" id="CLU_2921627_0_0_9"/>
<dbReference type="STRING" id="585506.HMPREF0877_0187"/>
<keyword evidence="2" id="KW-1185">Reference proteome</keyword>
<comment type="caution">
    <text evidence="1">The sequence shown here is derived from an EMBL/GenBank/DDBJ whole genome shotgun (WGS) entry which is preliminary data.</text>
</comment>
<dbReference type="EMBL" id="ACKU01000004">
    <property type="protein sequence ID" value="EER75676.1"/>
    <property type="molecule type" value="Genomic_DNA"/>
</dbReference>
<proteinExistence type="predicted"/>
<evidence type="ECO:0000313" key="1">
    <source>
        <dbReference type="EMBL" id="EER75676.1"/>
    </source>
</evidence>
<dbReference type="AlphaFoldDB" id="C5R892"/>
<organism evidence="1 2">
    <name type="scientific">Weissella paramesenteroides ATCC 33313</name>
    <dbReference type="NCBI Taxonomy" id="585506"/>
    <lineage>
        <taxon>Bacteria</taxon>
        <taxon>Bacillati</taxon>
        <taxon>Bacillota</taxon>
        <taxon>Bacilli</taxon>
        <taxon>Lactobacillales</taxon>
        <taxon>Lactobacillaceae</taxon>
        <taxon>Weissella</taxon>
    </lineage>
</organism>
<dbReference type="Proteomes" id="UP000004528">
    <property type="component" value="Unassembled WGS sequence"/>
</dbReference>
<name>C5R892_WEIPA</name>
<protein>
    <submittedName>
        <fullName evidence="1">Uncharacterized protein</fullName>
    </submittedName>
</protein>
<reference evidence="1 2" key="1">
    <citation type="submission" date="2009-04" db="EMBL/GenBank/DDBJ databases">
        <authorList>
            <person name="Qin X."/>
            <person name="Bachman B."/>
            <person name="Battles P."/>
            <person name="Bell A."/>
            <person name="Bess C."/>
            <person name="Bickham C."/>
            <person name="Chaboub L."/>
            <person name="Chen D."/>
            <person name="Coyle M."/>
            <person name="Deiros D.R."/>
            <person name="Dinh H."/>
            <person name="Forbes L."/>
            <person name="Fowler G."/>
            <person name="Francisco L."/>
            <person name="Fu Q."/>
            <person name="Gubbala S."/>
            <person name="Hale W."/>
            <person name="Han Y."/>
            <person name="Hemphill L."/>
            <person name="Highlander S.K."/>
            <person name="Hirani K."/>
            <person name="Hogues M."/>
            <person name="Jackson L."/>
            <person name="Jakkamsetti A."/>
            <person name="Javaid M."/>
            <person name="Jiang H."/>
            <person name="Korchina V."/>
            <person name="Kovar C."/>
            <person name="Lara F."/>
            <person name="Lee S."/>
            <person name="Mata R."/>
            <person name="Mathew T."/>
            <person name="Moen C."/>
            <person name="Morales K."/>
            <person name="Munidasa M."/>
            <person name="Nazareth L."/>
            <person name="Ngo R."/>
            <person name="Nguyen L."/>
            <person name="Okwuonu G."/>
            <person name="Ongeri F."/>
            <person name="Patil S."/>
            <person name="Petrosino J."/>
            <person name="Pham C."/>
            <person name="Pham P."/>
            <person name="Pu L.-L."/>
            <person name="Puazo M."/>
            <person name="Raj R."/>
            <person name="Reid J."/>
            <person name="Rouhana J."/>
            <person name="Saada N."/>
            <person name="Shang Y."/>
            <person name="Simmons D."/>
            <person name="Thornton R."/>
            <person name="Warren J."/>
            <person name="Weissenberger G."/>
            <person name="Zhang J."/>
            <person name="Zhang L."/>
            <person name="Zhou C."/>
            <person name="Zhu D."/>
            <person name="Muzny D."/>
            <person name="Worley K."/>
            <person name="Gibbs R."/>
        </authorList>
    </citation>
    <scope>NUCLEOTIDE SEQUENCE [LARGE SCALE GENOMIC DNA]</scope>
    <source>
        <strain evidence="1 2">ATCC 33313</strain>
    </source>
</reference>
<evidence type="ECO:0000313" key="2">
    <source>
        <dbReference type="Proteomes" id="UP000004528"/>
    </source>
</evidence>
<dbReference type="RefSeq" id="WP_002829120.1">
    <property type="nucleotide sequence ID" value="NZ_GG697136.1"/>
</dbReference>
<gene>
    <name evidence="1" type="ORF">HMPREF0877_0187</name>
</gene>
<sequence>MTYNELWNLIDLTALIDDVDTDDINRMLSVINAHPALTTELRSMNADDLESALLELMERIG</sequence>